<accession>A0A645FD71</accession>
<comment type="caution">
    <text evidence="1">The sequence shown here is derived from an EMBL/GenBank/DDBJ whole genome shotgun (WGS) entry which is preliminary data.</text>
</comment>
<protein>
    <submittedName>
        <fullName evidence="1">Uncharacterized protein</fullName>
    </submittedName>
</protein>
<dbReference type="AlphaFoldDB" id="A0A645FD71"/>
<reference evidence="1" key="1">
    <citation type="submission" date="2019-08" db="EMBL/GenBank/DDBJ databases">
        <authorList>
            <person name="Kucharzyk K."/>
            <person name="Murdoch R.W."/>
            <person name="Higgins S."/>
            <person name="Loffler F."/>
        </authorList>
    </citation>
    <scope>NUCLEOTIDE SEQUENCE</scope>
</reference>
<sequence>MRQVAHRLYDPLVADVAALVEHQPEEDAHGKGKDQHQRVDAKRIDQHLRKLGRSEQLFKPLPAHPLAAPDALQDLVVAEGDLHAVDGVEFEIRKHSQGGQDEQIQLPVFFDTRSHLCPPYGQSVAGITFHGRTSLANLEHDLPDIFTVL</sequence>
<evidence type="ECO:0000313" key="1">
    <source>
        <dbReference type="EMBL" id="MPN12257.1"/>
    </source>
</evidence>
<proteinExistence type="predicted"/>
<gene>
    <name evidence="1" type="ORF">SDC9_159571</name>
</gene>
<organism evidence="1">
    <name type="scientific">bioreactor metagenome</name>
    <dbReference type="NCBI Taxonomy" id="1076179"/>
    <lineage>
        <taxon>unclassified sequences</taxon>
        <taxon>metagenomes</taxon>
        <taxon>ecological metagenomes</taxon>
    </lineage>
</organism>
<dbReference type="EMBL" id="VSSQ01058567">
    <property type="protein sequence ID" value="MPN12257.1"/>
    <property type="molecule type" value="Genomic_DNA"/>
</dbReference>
<name>A0A645FD71_9ZZZZ</name>